<evidence type="ECO:0000256" key="2">
    <source>
        <dbReference type="ARBA" id="ARBA00006669"/>
    </source>
</evidence>
<dbReference type="NCBIfam" id="TIGR01528">
    <property type="entry name" value="NMN_trans_PnuC"/>
    <property type="match status" value="1"/>
</dbReference>
<evidence type="ECO:0000256" key="7">
    <source>
        <dbReference type="ARBA" id="ARBA00023136"/>
    </source>
</evidence>
<accession>A0ABT2HBH5</accession>
<dbReference type="EMBL" id="JANLCJ010000512">
    <property type="protein sequence ID" value="MCS5737217.1"/>
    <property type="molecule type" value="Genomic_DNA"/>
</dbReference>
<comment type="similarity">
    <text evidence="2">Belongs to the nicotinamide ribonucleoside (NR) uptake permease (TC 4.B.1) family.</text>
</comment>
<feature type="transmembrane region" description="Helical" evidence="8">
    <location>
        <begin position="68"/>
        <end position="86"/>
    </location>
</feature>
<evidence type="ECO:0000313" key="10">
    <source>
        <dbReference type="Proteomes" id="UP001165586"/>
    </source>
</evidence>
<dbReference type="Proteomes" id="UP001165586">
    <property type="component" value="Unassembled WGS sequence"/>
</dbReference>
<evidence type="ECO:0000256" key="8">
    <source>
        <dbReference type="SAM" id="Phobius"/>
    </source>
</evidence>
<keyword evidence="10" id="KW-1185">Reference proteome</keyword>
<evidence type="ECO:0000256" key="6">
    <source>
        <dbReference type="ARBA" id="ARBA00022989"/>
    </source>
</evidence>
<comment type="subcellular location">
    <subcellularLocation>
        <location evidence="1">Cell membrane</location>
        <topology evidence="1">Multi-pass membrane protein</topology>
    </subcellularLocation>
</comment>
<protein>
    <submittedName>
        <fullName evidence="9">Nicotinamide riboside transporter PnuC</fullName>
    </submittedName>
</protein>
<dbReference type="RefSeq" id="WP_259543557.1">
    <property type="nucleotide sequence ID" value="NZ_JANLCJ010000512.1"/>
</dbReference>
<evidence type="ECO:0000256" key="1">
    <source>
        <dbReference type="ARBA" id="ARBA00004651"/>
    </source>
</evidence>
<evidence type="ECO:0000313" key="9">
    <source>
        <dbReference type="EMBL" id="MCS5737217.1"/>
    </source>
</evidence>
<evidence type="ECO:0000256" key="5">
    <source>
        <dbReference type="ARBA" id="ARBA00022692"/>
    </source>
</evidence>
<keyword evidence="7 8" id="KW-0472">Membrane</keyword>
<sequence>MFKRIWPCIAVISVIVATALTHASVEVSVASVIGVLFVLAVAFKKSIAPLLGAVLSLMYGLLSYHSGFYANAAMNLFLLVPLQLWGWYHWMNNKHTIVELSPVNKLWISGLTIAGMIIATCLAIIHGSHLPLLDGPSSVLVITGTILLSLKTKEQWPVWIVYNLIEIVMWFFAASIEPSVFAIFIMRLVFF</sequence>
<proteinExistence type="inferred from homology"/>
<evidence type="ECO:0000256" key="4">
    <source>
        <dbReference type="ARBA" id="ARBA00022475"/>
    </source>
</evidence>
<keyword evidence="3" id="KW-0813">Transport</keyword>
<name>A0ABT2HBH5_9MICO</name>
<comment type="caution">
    <text evidence="9">The sequence shown here is derived from an EMBL/GenBank/DDBJ whole genome shotgun (WGS) entry which is preliminary data.</text>
</comment>
<dbReference type="PANTHER" id="PTHR36122">
    <property type="entry name" value="NICOTINAMIDE RIBOSIDE TRANSPORTER PNUC"/>
    <property type="match status" value="1"/>
</dbReference>
<feature type="transmembrane region" description="Helical" evidence="8">
    <location>
        <begin position="106"/>
        <end position="125"/>
    </location>
</feature>
<keyword evidence="5 8" id="KW-0812">Transmembrane</keyword>
<reference evidence="9" key="1">
    <citation type="submission" date="2022-08" db="EMBL/GenBank/DDBJ databases">
        <authorList>
            <person name="Deng Y."/>
            <person name="Han X.-F."/>
            <person name="Zhang Y.-Q."/>
        </authorList>
    </citation>
    <scope>NUCLEOTIDE SEQUENCE</scope>
    <source>
        <strain evidence="9">CPCC 203386</strain>
    </source>
</reference>
<dbReference type="PANTHER" id="PTHR36122:SF2">
    <property type="entry name" value="NICOTINAMIDE RIBOSIDE TRANSPORTER PNUC"/>
    <property type="match status" value="1"/>
</dbReference>
<dbReference type="InterPro" id="IPR006419">
    <property type="entry name" value="NMN_transpt_PnuC"/>
</dbReference>
<evidence type="ECO:0000256" key="3">
    <source>
        <dbReference type="ARBA" id="ARBA00022448"/>
    </source>
</evidence>
<feature type="non-terminal residue" evidence="9">
    <location>
        <position position="191"/>
    </location>
</feature>
<keyword evidence="4" id="KW-1003">Cell membrane</keyword>
<gene>
    <name evidence="9" type="primary">pnuC</name>
    <name evidence="9" type="ORF">N1032_26160</name>
</gene>
<feature type="transmembrane region" description="Helical" evidence="8">
    <location>
        <begin position="170"/>
        <end position="190"/>
    </location>
</feature>
<organism evidence="9 10">
    <name type="scientific">Herbiconiux daphne</name>
    <dbReference type="NCBI Taxonomy" id="2970914"/>
    <lineage>
        <taxon>Bacteria</taxon>
        <taxon>Bacillati</taxon>
        <taxon>Actinomycetota</taxon>
        <taxon>Actinomycetes</taxon>
        <taxon>Micrococcales</taxon>
        <taxon>Microbacteriaceae</taxon>
        <taxon>Herbiconiux</taxon>
    </lineage>
</organism>
<dbReference type="Pfam" id="PF04973">
    <property type="entry name" value="NMN_transporter"/>
    <property type="match status" value="1"/>
</dbReference>
<keyword evidence="6 8" id="KW-1133">Transmembrane helix</keyword>